<evidence type="ECO:0008006" key="3">
    <source>
        <dbReference type="Google" id="ProtNLM"/>
    </source>
</evidence>
<evidence type="ECO:0000313" key="2">
    <source>
        <dbReference type="Proteomes" id="UP001623660"/>
    </source>
</evidence>
<dbReference type="RefSeq" id="WP_406791031.1">
    <property type="nucleotide sequence ID" value="NZ_JBJHZX010000005.1"/>
</dbReference>
<comment type="caution">
    <text evidence="1">The sequence shown here is derived from an EMBL/GenBank/DDBJ whole genome shotgun (WGS) entry which is preliminary data.</text>
</comment>
<keyword evidence="2" id="KW-1185">Reference proteome</keyword>
<dbReference type="EMBL" id="JBJHZX010000005">
    <property type="protein sequence ID" value="MFL0194911.1"/>
    <property type="molecule type" value="Genomic_DNA"/>
</dbReference>
<sequence length="107" mass="12350">MKKFILSIIVILLAILLVKNIYVSNKCIDINYAVENYFTTGIFNKYKLCNMENIDLSFSNGKIAFVKVEGMSSKTPHREMKYTVSLEKNSKGTWKVKKIYPQEITSQ</sequence>
<accession>A0ABW8SHU1</accession>
<proteinExistence type="predicted"/>
<evidence type="ECO:0000313" key="1">
    <source>
        <dbReference type="EMBL" id="MFL0194911.1"/>
    </source>
</evidence>
<dbReference type="Proteomes" id="UP001623660">
    <property type="component" value="Unassembled WGS sequence"/>
</dbReference>
<organism evidence="1 2">
    <name type="scientific">Candidatus Clostridium eludens</name>
    <dbReference type="NCBI Taxonomy" id="3381663"/>
    <lineage>
        <taxon>Bacteria</taxon>
        <taxon>Bacillati</taxon>
        <taxon>Bacillota</taxon>
        <taxon>Clostridia</taxon>
        <taxon>Eubacteriales</taxon>
        <taxon>Clostridiaceae</taxon>
        <taxon>Clostridium</taxon>
    </lineage>
</organism>
<gene>
    <name evidence="1" type="ORF">ACJDU8_04880</name>
</gene>
<reference evidence="1 2" key="1">
    <citation type="submission" date="2024-11" db="EMBL/GenBank/DDBJ databases">
        <authorList>
            <person name="Heng Y.C."/>
            <person name="Lim A.C.H."/>
            <person name="Lee J.K.Y."/>
            <person name="Kittelmann S."/>
        </authorList>
    </citation>
    <scope>NUCLEOTIDE SEQUENCE [LARGE SCALE GENOMIC DNA]</scope>
    <source>
        <strain evidence="1 2">WILCCON 0269</strain>
    </source>
</reference>
<protein>
    <recommendedName>
        <fullName evidence="3">DUF4878 domain-containing protein</fullName>
    </recommendedName>
</protein>
<name>A0ABW8SHU1_9CLOT</name>